<protein>
    <submittedName>
        <fullName evidence="3">Uncharacterized protein</fullName>
    </submittedName>
</protein>
<keyword evidence="2" id="KW-0812">Transmembrane</keyword>
<gene>
    <name evidence="3" type="ORF">OTI717_LOCUS40111</name>
</gene>
<keyword evidence="2" id="KW-0472">Membrane</keyword>
<dbReference type="AlphaFoldDB" id="A0A820E6P0"/>
<evidence type="ECO:0000256" key="1">
    <source>
        <dbReference type="SAM" id="MobiDB-lite"/>
    </source>
</evidence>
<name>A0A820E6P0_9BILA</name>
<reference evidence="3" key="1">
    <citation type="submission" date="2021-02" db="EMBL/GenBank/DDBJ databases">
        <authorList>
            <person name="Nowell W R."/>
        </authorList>
    </citation>
    <scope>NUCLEOTIDE SEQUENCE</scope>
</reference>
<evidence type="ECO:0000313" key="3">
    <source>
        <dbReference type="EMBL" id="CAF4241643.1"/>
    </source>
</evidence>
<feature type="non-terminal residue" evidence="3">
    <location>
        <position position="1"/>
    </location>
</feature>
<feature type="transmembrane region" description="Helical" evidence="2">
    <location>
        <begin position="61"/>
        <end position="78"/>
    </location>
</feature>
<keyword evidence="2" id="KW-1133">Transmembrane helix</keyword>
<organism evidence="3 4">
    <name type="scientific">Rotaria sordida</name>
    <dbReference type="NCBI Taxonomy" id="392033"/>
    <lineage>
        <taxon>Eukaryota</taxon>
        <taxon>Metazoa</taxon>
        <taxon>Spiralia</taxon>
        <taxon>Gnathifera</taxon>
        <taxon>Rotifera</taxon>
        <taxon>Eurotatoria</taxon>
        <taxon>Bdelloidea</taxon>
        <taxon>Philodinida</taxon>
        <taxon>Philodinidae</taxon>
        <taxon>Rotaria</taxon>
    </lineage>
</organism>
<accession>A0A820E6P0</accession>
<evidence type="ECO:0000313" key="4">
    <source>
        <dbReference type="Proteomes" id="UP000663823"/>
    </source>
</evidence>
<dbReference type="EMBL" id="CAJOAX010030061">
    <property type="protein sequence ID" value="CAF4241643.1"/>
    <property type="molecule type" value="Genomic_DNA"/>
</dbReference>
<sequence>NEEHSRASNNSHSTRVNISRAEPDSNEISHDLEPMTNEQINQLILYPVDHNEIPILSLEDWMILIIFIYCFITDYFRVDRDAQAEGRTDYPIDETFTFSTTVIGK</sequence>
<feature type="compositionally biased region" description="Polar residues" evidence="1">
    <location>
        <begin position="7"/>
        <end position="17"/>
    </location>
</feature>
<proteinExistence type="predicted"/>
<evidence type="ECO:0000256" key="2">
    <source>
        <dbReference type="SAM" id="Phobius"/>
    </source>
</evidence>
<feature type="compositionally biased region" description="Basic and acidic residues" evidence="1">
    <location>
        <begin position="21"/>
        <end position="30"/>
    </location>
</feature>
<dbReference type="Proteomes" id="UP000663823">
    <property type="component" value="Unassembled WGS sequence"/>
</dbReference>
<feature type="region of interest" description="Disordered" evidence="1">
    <location>
        <begin position="1"/>
        <end position="30"/>
    </location>
</feature>
<comment type="caution">
    <text evidence="3">The sequence shown here is derived from an EMBL/GenBank/DDBJ whole genome shotgun (WGS) entry which is preliminary data.</text>
</comment>